<keyword evidence="2" id="KW-0472">Membrane</keyword>
<keyword evidence="2" id="KW-0812">Transmembrane</keyword>
<dbReference type="EMBL" id="JALLPJ020000839">
    <property type="protein sequence ID" value="KAL3781558.1"/>
    <property type="molecule type" value="Genomic_DNA"/>
</dbReference>
<feature type="region of interest" description="Disordered" evidence="1">
    <location>
        <begin position="51"/>
        <end position="76"/>
    </location>
</feature>
<keyword evidence="5" id="KW-1185">Reference proteome</keyword>
<evidence type="ECO:0000313" key="5">
    <source>
        <dbReference type="Proteomes" id="UP001530400"/>
    </source>
</evidence>
<dbReference type="Proteomes" id="UP001530400">
    <property type="component" value="Unassembled WGS sequence"/>
</dbReference>
<feature type="transmembrane region" description="Helical" evidence="2">
    <location>
        <begin position="85"/>
        <end position="109"/>
    </location>
</feature>
<keyword evidence="3" id="KW-0732">Signal</keyword>
<reference evidence="4 5" key="1">
    <citation type="submission" date="2024-10" db="EMBL/GenBank/DDBJ databases">
        <title>Updated reference genomes for cyclostephanoid diatoms.</title>
        <authorList>
            <person name="Roberts W.R."/>
            <person name="Alverson A.J."/>
        </authorList>
    </citation>
    <scope>NUCLEOTIDE SEQUENCE [LARGE SCALE GENOMIC DNA]</scope>
    <source>
        <strain evidence="4 5">AJA010-31</strain>
    </source>
</reference>
<evidence type="ECO:0000256" key="3">
    <source>
        <dbReference type="SAM" id="SignalP"/>
    </source>
</evidence>
<evidence type="ECO:0000256" key="2">
    <source>
        <dbReference type="SAM" id="Phobius"/>
    </source>
</evidence>
<dbReference type="AlphaFoldDB" id="A0ABD3P104"/>
<accession>A0ABD3P104</accession>
<proteinExistence type="predicted"/>
<comment type="caution">
    <text evidence="4">The sequence shown here is derived from an EMBL/GenBank/DDBJ whole genome shotgun (WGS) entry which is preliminary data.</text>
</comment>
<gene>
    <name evidence="4" type="ORF">ACHAWO_006875</name>
</gene>
<name>A0ABD3P104_9STRA</name>
<keyword evidence="2" id="KW-1133">Transmembrane helix</keyword>
<protein>
    <submittedName>
        <fullName evidence="4">Uncharacterized protein</fullName>
    </submittedName>
</protein>
<evidence type="ECO:0000256" key="1">
    <source>
        <dbReference type="SAM" id="MobiDB-lite"/>
    </source>
</evidence>
<evidence type="ECO:0000313" key="4">
    <source>
        <dbReference type="EMBL" id="KAL3781558.1"/>
    </source>
</evidence>
<sequence>MKSTIISLSLLSLASAQVAEWGRTNSRRARRNRSLQLDMSLSLSMSMDMGSMSMSSEPQDYYPPVEEPAGSNDGAIGMDAEGNPIALMSSAAGVAVSGAFLCVAGAMALF</sequence>
<feature type="chain" id="PRO_5044840033" evidence="3">
    <location>
        <begin position="17"/>
        <end position="110"/>
    </location>
</feature>
<feature type="signal peptide" evidence="3">
    <location>
        <begin position="1"/>
        <end position="16"/>
    </location>
</feature>
<organism evidence="4 5">
    <name type="scientific">Cyclotella atomus</name>
    <dbReference type="NCBI Taxonomy" id="382360"/>
    <lineage>
        <taxon>Eukaryota</taxon>
        <taxon>Sar</taxon>
        <taxon>Stramenopiles</taxon>
        <taxon>Ochrophyta</taxon>
        <taxon>Bacillariophyta</taxon>
        <taxon>Coscinodiscophyceae</taxon>
        <taxon>Thalassiosirophycidae</taxon>
        <taxon>Stephanodiscales</taxon>
        <taxon>Stephanodiscaceae</taxon>
        <taxon>Cyclotella</taxon>
    </lineage>
</organism>